<reference evidence="6 7" key="1">
    <citation type="submission" date="2024-09" db="EMBL/GenBank/DDBJ databases">
        <authorList>
            <person name="D'Angelo T."/>
        </authorList>
    </citation>
    <scope>NUCLEOTIDE SEQUENCE [LARGE SCALE GENOMIC DNA]</scope>
    <source>
        <strain evidence="6">SAG AM-311-F02</strain>
    </source>
</reference>
<dbReference type="EMBL" id="JBHPEI010000066">
    <property type="protein sequence ID" value="MFC1800094.1"/>
    <property type="molecule type" value="Genomic_DNA"/>
</dbReference>
<proteinExistence type="inferred from homology"/>
<evidence type="ECO:0000256" key="5">
    <source>
        <dbReference type="HAMAP-Rule" id="MF_00294"/>
    </source>
</evidence>
<sequence length="50" mass="6140">MAREIITLACSVCKRRNYSTKKNRREHPDRVEFKKYCRFCSKHTPHKETR</sequence>
<dbReference type="InterPro" id="IPR011332">
    <property type="entry name" value="Ribosomal_zn-bd"/>
</dbReference>
<keyword evidence="3 5" id="KW-0687">Ribonucleoprotein</keyword>
<dbReference type="Gene3D" id="2.20.28.120">
    <property type="entry name" value="Ribosomal protein L33"/>
    <property type="match status" value="1"/>
</dbReference>
<dbReference type="Pfam" id="PF00471">
    <property type="entry name" value="Ribosomal_L33"/>
    <property type="match status" value="1"/>
</dbReference>
<evidence type="ECO:0000256" key="1">
    <source>
        <dbReference type="ARBA" id="ARBA00007596"/>
    </source>
</evidence>
<protein>
    <recommendedName>
        <fullName evidence="4 5">Large ribosomal subunit protein bL33</fullName>
    </recommendedName>
</protein>
<dbReference type="Proteomes" id="UP001594288">
    <property type="component" value="Unassembled WGS sequence"/>
</dbReference>
<dbReference type="HAMAP" id="MF_00294">
    <property type="entry name" value="Ribosomal_bL33"/>
    <property type="match status" value="1"/>
</dbReference>
<dbReference type="NCBIfam" id="NF001764">
    <property type="entry name" value="PRK00504.1"/>
    <property type="match status" value="1"/>
</dbReference>
<evidence type="ECO:0000256" key="3">
    <source>
        <dbReference type="ARBA" id="ARBA00023274"/>
    </source>
</evidence>
<evidence type="ECO:0000313" key="7">
    <source>
        <dbReference type="Proteomes" id="UP001594288"/>
    </source>
</evidence>
<dbReference type="NCBIfam" id="TIGR01023">
    <property type="entry name" value="rpmG_bact"/>
    <property type="match status" value="1"/>
</dbReference>
<dbReference type="InterPro" id="IPR018264">
    <property type="entry name" value="Ribosomal_bL33_CS"/>
</dbReference>
<evidence type="ECO:0000313" key="6">
    <source>
        <dbReference type="EMBL" id="MFC1800094.1"/>
    </source>
</evidence>
<dbReference type="GO" id="GO:0005840">
    <property type="term" value="C:ribosome"/>
    <property type="evidence" value="ECO:0007669"/>
    <property type="project" value="UniProtKB-KW"/>
</dbReference>
<dbReference type="NCBIfam" id="NF001860">
    <property type="entry name" value="PRK00595.1"/>
    <property type="match status" value="1"/>
</dbReference>
<evidence type="ECO:0000256" key="4">
    <source>
        <dbReference type="ARBA" id="ARBA00035176"/>
    </source>
</evidence>
<dbReference type="InterPro" id="IPR038584">
    <property type="entry name" value="Ribosomal_bL33_sf"/>
</dbReference>
<gene>
    <name evidence="5 6" type="primary">rpmG</name>
    <name evidence="6" type="ORF">ACFL2Z_04200</name>
</gene>
<comment type="similarity">
    <text evidence="1 5">Belongs to the bacterial ribosomal protein bL33 family.</text>
</comment>
<dbReference type="PANTHER" id="PTHR43168:SF2">
    <property type="entry name" value="LARGE RIBOSOMAL SUBUNIT PROTEIN BL33C"/>
    <property type="match status" value="1"/>
</dbReference>
<dbReference type="SUPFAM" id="SSF57829">
    <property type="entry name" value="Zn-binding ribosomal proteins"/>
    <property type="match status" value="1"/>
</dbReference>
<keyword evidence="7" id="KW-1185">Reference proteome</keyword>
<dbReference type="PROSITE" id="PS00582">
    <property type="entry name" value="RIBOSOMAL_L33"/>
    <property type="match status" value="1"/>
</dbReference>
<accession>A0ABV6YPV2</accession>
<dbReference type="PANTHER" id="PTHR43168">
    <property type="entry name" value="50S RIBOSOMAL PROTEIN L33, CHLOROPLASTIC"/>
    <property type="match status" value="1"/>
</dbReference>
<name>A0ABV6YPV2_UNCEI</name>
<comment type="caution">
    <text evidence="6">The sequence shown here is derived from an EMBL/GenBank/DDBJ whole genome shotgun (WGS) entry which is preliminary data.</text>
</comment>
<organism evidence="6 7">
    <name type="scientific">Eiseniibacteriota bacterium</name>
    <dbReference type="NCBI Taxonomy" id="2212470"/>
    <lineage>
        <taxon>Bacteria</taxon>
        <taxon>Candidatus Eiseniibacteriota</taxon>
    </lineage>
</organism>
<dbReference type="InterPro" id="IPR001705">
    <property type="entry name" value="Ribosomal_bL33"/>
</dbReference>
<evidence type="ECO:0000256" key="2">
    <source>
        <dbReference type="ARBA" id="ARBA00022980"/>
    </source>
</evidence>
<keyword evidence="2 5" id="KW-0689">Ribosomal protein</keyword>